<feature type="domain" description="DUF6534" evidence="2">
    <location>
        <begin position="196"/>
        <end position="282"/>
    </location>
</feature>
<dbReference type="InterPro" id="IPR045339">
    <property type="entry name" value="DUF6534"/>
</dbReference>
<proteinExistence type="predicted"/>
<evidence type="ECO:0000313" key="4">
    <source>
        <dbReference type="Proteomes" id="UP001221142"/>
    </source>
</evidence>
<keyword evidence="1" id="KW-1133">Transmembrane helix</keyword>
<evidence type="ECO:0000259" key="2">
    <source>
        <dbReference type="Pfam" id="PF20152"/>
    </source>
</evidence>
<keyword evidence="4" id="KW-1185">Reference proteome</keyword>
<dbReference type="PANTHER" id="PTHR40465:SF1">
    <property type="entry name" value="DUF6534 DOMAIN-CONTAINING PROTEIN"/>
    <property type="match status" value="1"/>
</dbReference>
<keyword evidence="1" id="KW-0472">Membrane</keyword>
<feature type="transmembrane region" description="Helical" evidence="1">
    <location>
        <begin position="12"/>
        <end position="36"/>
    </location>
</feature>
<evidence type="ECO:0000256" key="1">
    <source>
        <dbReference type="SAM" id="Phobius"/>
    </source>
</evidence>
<dbReference type="AlphaFoldDB" id="A0AAD7FQ93"/>
<dbReference type="EMBL" id="JARKIF010000006">
    <property type="protein sequence ID" value="KAJ7636780.1"/>
    <property type="molecule type" value="Genomic_DNA"/>
</dbReference>
<reference evidence="3" key="1">
    <citation type="submission" date="2023-03" db="EMBL/GenBank/DDBJ databases">
        <title>Massive genome expansion in bonnet fungi (Mycena s.s.) driven by repeated elements and novel gene families across ecological guilds.</title>
        <authorList>
            <consortium name="Lawrence Berkeley National Laboratory"/>
            <person name="Harder C.B."/>
            <person name="Miyauchi S."/>
            <person name="Viragh M."/>
            <person name="Kuo A."/>
            <person name="Thoen E."/>
            <person name="Andreopoulos B."/>
            <person name="Lu D."/>
            <person name="Skrede I."/>
            <person name="Drula E."/>
            <person name="Henrissat B."/>
            <person name="Morin E."/>
            <person name="Kohler A."/>
            <person name="Barry K."/>
            <person name="LaButti K."/>
            <person name="Morin E."/>
            <person name="Salamov A."/>
            <person name="Lipzen A."/>
            <person name="Mereny Z."/>
            <person name="Hegedus B."/>
            <person name="Baldrian P."/>
            <person name="Stursova M."/>
            <person name="Weitz H."/>
            <person name="Taylor A."/>
            <person name="Grigoriev I.V."/>
            <person name="Nagy L.G."/>
            <person name="Martin F."/>
            <person name="Kauserud H."/>
        </authorList>
    </citation>
    <scope>NUCLEOTIDE SEQUENCE</scope>
    <source>
        <strain evidence="3">9284</strain>
    </source>
</reference>
<feature type="transmembrane region" description="Helical" evidence="1">
    <location>
        <begin position="153"/>
        <end position="177"/>
    </location>
</feature>
<organism evidence="3 4">
    <name type="scientific">Roridomyces roridus</name>
    <dbReference type="NCBI Taxonomy" id="1738132"/>
    <lineage>
        <taxon>Eukaryota</taxon>
        <taxon>Fungi</taxon>
        <taxon>Dikarya</taxon>
        <taxon>Basidiomycota</taxon>
        <taxon>Agaricomycotina</taxon>
        <taxon>Agaricomycetes</taxon>
        <taxon>Agaricomycetidae</taxon>
        <taxon>Agaricales</taxon>
        <taxon>Marasmiineae</taxon>
        <taxon>Mycenaceae</taxon>
        <taxon>Roridomyces</taxon>
    </lineage>
</organism>
<sequence length="368" mass="41937">MSSPPSIHLTLGPLLAGSMSAVGLSAIVGFQTFLYFRIYPQDKMRYKLLVGWVWLVDAAHTLFICLTVWDFAISHFGDQEHLTVIPMWYPVLFLLHWQLEFPDDLQAHALMAFTATFSANMKVLHLANLQKYTVFCLNPVKWRFTKSPVSKGNWCLVVPIVMLCFARITCGLAPVYGEIKYKLWATIVRAMSFITSAITDIVISSARYYYLRRLNQGYFQTKEVLDTVLVFTINDGMLTSAVAVVIMSCTLAMHTNFVWIGIYFNFAKLFANSILATLNLRNWYRQMHRPMGITLTRDPHLRNTIHIEVDRSHLPTSPRAEALPPQDADSGVMDPDLEVQVEKQIEYHVEMDKYSAMAGVPKTVDLKV</sequence>
<dbReference type="Proteomes" id="UP001221142">
    <property type="component" value="Unassembled WGS sequence"/>
</dbReference>
<gene>
    <name evidence="3" type="ORF">FB45DRAFT_1024879</name>
</gene>
<feature type="transmembrane region" description="Helical" evidence="1">
    <location>
        <begin position="258"/>
        <end position="280"/>
    </location>
</feature>
<feature type="transmembrane region" description="Helical" evidence="1">
    <location>
        <begin position="48"/>
        <end position="69"/>
    </location>
</feature>
<feature type="transmembrane region" description="Helical" evidence="1">
    <location>
        <begin position="224"/>
        <end position="246"/>
    </location>
</feature>
<protein>
    <recommendedName>
        <fullName evidence="2">DUF6534 domain-containing protein</fullName>
    </recommendedName>
</protein>
<dbReference type="Pfam" id="PF20152">
    <property type="entry name" value="DUF6534"/>
    <property type="match status" value="1"/>
</dbReference>
<dbReference type="PANTHER" id="PTHR40465">
    <property type="entry name" value="CHROMOSOME 1, WHOLE GENOME SHOTGUN SEQUENCE"/>
    <property type="match status" value="1"/>
</dbReference>
<feature type="transmembrane region" description="Helical" evidence="1">
    <location>
        <begin position="183"/>
        <end position="203"/>
    </location>
</feature>
<keyword evidence="1" id="KW-0812">Transmembrane</keyword>
<evidence type="ECO:0000313" key="3">
    <source>
        <dbReference type="EMBL" id="KAJ7636780.1"/>
    </source>
</evidence>
<name>A0AAD7FQ93_9AGAR</name>
<accession>A0AAD7FQ93</accession>
<comment type="caution">
    <text evidence="3">The sequence shown here is derived from an EMBL/GenBank/DDBJ whole genome shotgun (WGS) entry which is preliminary data.</text>
</comment>